<sequence length="212" mass="23044">MSAVAGIDVGGDKKGYHLVVLQGTSILCSVNSKAPEDLVQVCAEHDVVAVGIDSPCQWRSADGARQAERELSRKRITSFSTPTRQLALSNAKNFYGWMFNGEYVYQALASSYPLLVDKAYSSGRVSFETFPYAITCALLGRDVASAKRKRTQRRELLEREGMDTSLLKSIDAVDAALCALTAKYLLAGKVDAYGDAVGGYIWVPATTSLQSW</sequence>
<reference evidence="2" key="1">
    <citation type="submission" date="2017-02" db="EMBL/GenBank/DDBJ databases">
        <title>Complete genome sequence of Cupriavidus necator strain NH9, a 3-chlorobenzoate degrader.</title>
        <authorList>
            <person name="Moriuchi R."/>
            <person name="Dohra H."/>
            <person name="Ogawa N."/>
        </authorList>
    </citation>
    <scope>NUCLEOTIDE SEQUENCE [LARGE SCALE GENOMIC DNA]</scope>
    <source>
        <strain evidence="2">NH9</strain>
    </source>
</reference>
<organism evidence="1 2">
    <name type="scientific">Cupriavidus necator</name>
    <name type="common">Alcaligenes eutrophus</name>
    <name type="synonym">Ralstonia eutropha</name>
    <dbReference type="NCBI Taxonomy" id="106590"/>
    <lineage>
        <taxon>Bacteria</taxon>
        <taxon>Pseudomonadati</taxon>
        <taxon>Pseudomonadota</taxon>
        <taxon>Betaproteobacteria</taxon>
        <taxon>Burkholderiales</taxon>
        <taxon>Burkholderiaceae</taxon>
        <taxon>Cupriavidus</taxon>
    </lineage>
</organism>
<dbReference type="InterPro" id="IPR007362">
    <property type="entry name" value="DUF429"/>
</dbReference>
<dbReference type="AlphaFoldDB" id="A0A1U9UIX5"/>
<gene>
    <name evidence="1" type="ORF">BJN34_01350</name>
</gene>
<evidence type="ECO:0000313" key="2">
    <source>
        <dbReference type="Proteomes" id="UP000189627"/>
    </source>
</evidence>
<dbReference type="KEGG" id="cuh:BJN34_01350"/>
<evidence type="ECO:0000313" key="1">
    <source>
        <dbReference type="EMBL" id="AQV92540.1"/>
    </source>
</evidence>
<dbReference type="RefSeq" id="WP_106062000.1">
    <property type="nucleotide sequence ID" value="NZ_CP017757.2"/>
</dbReference>
<protein>
    <submittedName>
        <fullName evidence="1">DUF429 domain-containing protein</fullName>
    </submittedName>
</protein>
<dbReference type="Pfam" id="PF04250">
    <property type="entry name" value="DUF429"/>
    <property type="match status" value="1"/>
</dbReference>
<accession>A0A1U9UIX5</accession>
<dbReference type="OrthoDB" id="5242335at2"/>
<dbReference type="EMBL" id="CP017757">
    <property type="protein sequence ID" value="AQV92540.1"/>
    <property type="molecule type" value="Genomic_DNA"/>
</dbReference>
<proteinExistence type="predicted"/>
<name>A0A1U9UIX5_CUPNE</name>
<dbReference type="Proteomes" id="UP000189627">
    <property type="component" value="Chromosome 1"/>
</dbReference>